<keyword evidence="2" id="KW-0560">Oxidoreductase</keyword>
<gene>
    <name evidence="4" type="ORF">K9U37_04660</name>
</gene>
<dbReference type="Gene3D" id="3.40.50.720">
    <property type="entry name" value="NAD(P)-binding Rossmann-like Domain"/>
    <property type="match status" value="1"/>
</dbReference>
<organism evidence="4 5">
    <name type="scientific">Candidatus Mycolicibacterium alkanivorans</name>
    <dbReference type="NCBI Taxonomy" id="2954114"/>
    <lineage>
        <taxon>Bacteria</taxon>
        <taxon>Bacillati</taxon>
        <taxon>Actinomycetota</taxon>
        <taxon>Actinomycetes</taxon>
        <taxon>Mycobacteriales</taxon>
        <taxon>Mycobacteriaceae</taxon>
        <taxon>Mycolicibacterium</taxon>
    </lineage>
</organism>
<evidence type="ECO:0000256" key="2">
    <source>
        <dbReference type="ARBA" id="ARBA00023002"/>
    </source>
</evidence>
<dbReference type="PANTHER" id="PTHR44196">
    <property type="entry name" value="DEHYDROGENASE/REDUCTASE SDR FAMILY MEMBER 7B"/>
    <property type="match status" value="1"/>
</dbReference>
<reference evidence="4" key="1">
    <citation type="journal article" date="2022" name="ISME J.">
        <title>Identification of active gaseous-alkane degraders at natural gas seeps.</title>
        <authorList>
            <person name="Farhan Ul Haque M."/>
            <person name="Hernandez M."/>
            <person name="Crombie A.T."/>
            <person name="Murrell J.C."/>
        </authorList>
    </citation>
    <scope>NUCLEOTIDE SEQUENCE</scope>
    <source>
        <strain evidence="4">ANDR5</strain>
    </source>
</reference>
<proteinExistence type="inferred from homology"/>
<comment type="similarity">
    <text evidence="1 3">Belongs to the short-chain dehydrogenases/reductases (SDR) family.</text>
</comment>
<dbReference type="CDD" id="cd05233">
    <property type="entry name" value="SDR_c"/>
    <property type="match status" value="1"/>
</dbReference>
<dbReference type="PIRSF" id="PIRSF000126">
    <property type="entry name" value="11-beta-HSD1"/>
    <property type="match status" value="1"/>
</dbReference>
<sequence>MVTLITGASTGIGAEFARQFAARGHDLVVVARSADRLDSLAAQLRSAHGVNVTVLAMDLSLPTAAGELWEQTNRLGLEVDVLVNNAGSGTHGDIADADPHRLEQEVGLNCRTMVGTTARYLPQMRARGGGTIINLASTAAFLPLPKMAVYGASKAFVLSFTEALWAEERKHGVRVLAVCPGVTDTPFFEAAGEAAVSAASLSHSLGLTRTPKQVVDSTMRVLSRRKPSFVDGAVNALVWRGLTRVVPTRLMVAASGRLVEG</sequence>
<evidence type="ECO:0000256" key="3">
    <source>
        <dbReference type="RuleBase" id="RU000363"/>
    </source>
</evidence>
<name>A0ABS9YSS1_9MYCO</name>
<dbReference type="PANTHER" id="PTHR44196:SF2">
    <property type="entry name" value="SHORT-CHAIN DEHYDROGENASE-RELATED"/>
    <property type="match status" value="1"/>
</dbReference>
<dbReference type="InterPro" id="IPR002347">
    <property type="entry name" value="SDR_fam"/>
</dbReference>
<dbReference type="InterPro" id="IPR036291">
    <property type="entry name" value="NAD(P)-bd_dom_sf"/>
</dbReference>
<dbReference type="Proteomes" id="UP001139068">
    <property type="component" value="Unassembled WGS sequence"/>
</dbReference>
<evidence type="ECO:0000313" key="5">
    <source>
        <dbReference type="Proteomes" id="UP001139068"/>
    </source>
</evidence>
<evidence type="ECO:0000313" key="4">
    <source>
        <dbReference type="EMBL" id="MCI4674264.1"/>
    </source>
</evidence>
<dbReference type="Pfam" id="PF00106">
    <property type="entry name" value="adh_short"/>
    <property type="match status" value="1"/>
</dbReference>
<evidence type="ECO:0000256" key="1">
    <source>
        <dbReference type="ARBA" id="ARBA00006484"/>
    </source>
</evidence>
<protein>
    <submittedName>
        <fullName evidence="4">SDR family oxidoreductase</fullName>
    </submittedName>
</protein>
<dbReference type="PRINTS" id="PR00081">
    <property type="entry name" value="GDHRDH"/>
</dbReference>
<dbReference type="RefSeq" id="WP_243070719.1">
    <property type="nucleotide sequence ID" value="NZ_JAIVFL010000001.1"/>
</dbReference>
<keyword evidence="5" id="KW-1185">Reference proteome</keyword>
<accession>A0ABS9YSS1</accession>
<comment type="caution">
    <text evidence="4">The sequence shown here is derived from an EMBL/GenBank/DDBJ whole genome shotgun (WGS) entry which is preliminary data.</text>
</comment>
<dbReference type="PRINTS" id="PR00080">
    <property type="entry name" value="SDRFAMILY"/>
</dbReference>
<dbReference type="SUPFAM" id="SSF51735">
    <property type="entry name" value="NAD(P)-binding Rossmann-fold domains"/>
    <property type="match status" value="1"/>
</dbReference>
<dbReference type="EMBL" id="JAIVFL010000001">
    <property type="protein sequence ID" value="MCI4674264.1"/>
    <property type="molecule type" value="Genomic_DNA"/>
</dbReference>